<dbReference type="RefSeq" id="WP_051766003.1">
    <property type="nucleotide sequence ID" value="NZ_CP034550.1"/>
</dbReference>
<name>A0A5Q0H0H6_SACSY</name>
<gene>
    <name evidence="2" type="ORF">EKG83_20045</name>
</gene>
<dbReference type="KEGG" id="ssyi:EKG83_20045"/>
<reference evidence="3" key="1">
    <citation type="journal article" date="2021" name="Curr. Microbiol.">
        <title>Complete genome of nocamycin-producing strain Saccharothrix syringae NRRL B-16468 reveals the biosynthetic potential for secondary metabolites.</title>
        <authorList>
            <person name="Mo X."/>
            <person name="Yang S."/>
        </authorList>
    </citation>
    <scope>NUCLEOTIDE SEQUENCE [LARGE SCALE GENOMIC DNA]</scope>
    <source>
        <strain evidence="3">ATCC 51364 / DSM 43886 / JCM 6844 / KCTC 9398 / NBRC 14523 / NRRL B-16468 / INA 2240</strain>
    </source>
</reference>
<dbReference type="InterPro" id="IPR011990">
    <property type="entry name" value="TPR-like_helical_dom_sf"/>
</dbReference>
<evidence type="ECO:0008006" key="4">
    <source>
        <dbReference type="Google" id="ProtNLM"/>
    </source>
</evidence>
<dbReference type="AlphaFoldDB" id="A0A5Q0H0H6"/>
<accession>A0A5Q0H0H6</accession>
<organism evidence="2 3">
    <name type="scientific">Saccharothrix syringae</name>
    <name type="common">Nocardiopsis syringae</name>
    <dbReference type="NCBI Taxonomy" id="103733"/>
    <lineage>
        <taxon>Bacteria</taxon>
        <taxon>Bacillati</taxon>
        <taxon>Actinomycetota</taxon>
        <taxon>Actinomycetes</taxon>
        <taxon>Pseudonocardiales</taxon>
        <taxon>Pseudonocardiaceae</taxon>
        <taxon>Saccharothrix</taxon>
    </lineage>
</organism>
<evidence type="ECO:0000313" key="2">
    <source>
        <dbReference type="EMBL" id="QFZ19425.1"/>
    </source>
</evidence>
<dbReference type="SUPFAM" id="SSF48452">
    <property type="entry name" value="TPR-like"/>
    <property type="match status" value="1"/>
</dbReference>
<dbReference type="Proteomes" id="UP000325787">
    <property type="component" value="Chromosome"/>
</dbReference>
<dbReference type="OrthoDB" id="3964962at2"/>
<evidence type="ECO:0000313" key="3">
    <source>
        <dbReference type="Proteomes" id="UP000325787"/>
    </source>
</evidence>
<sequence length="840" mass="90400">MTIPEPRRDPDEVGNELAATSVENAFQIGVVHGDVRVSGSAGRGAPRERPAPRRPPNPVRVAETRPRLLGVHAAIRVPEDQEPDELPAYVPRDLDGALRAALGAAARRGGFVLLVGGSSVGKTRSLHEAVKAVVPDWWLVRPHDADAVRDFAANPAPRTVVWLDELQRYLDHPGGVPAGVLRDVVTAGALVVATLWPDQYGKRTAPAAPGRHPDRYDNDRELLGMAEVVAVPDGFSPAERRRAEALAADRRVRLALDTSDAGFTQVLAAGPHLVHHWEQAPEDQCCGRAVITAALDARRVGTRAPLTREHLAAACPGYLTPAQQATAPADWLDRALAYATAPLHGATSALVPLPAGMGRVAGYEVADYLHQHATRVRRGTHLPDTAWRALVEHHHADDARALADNAERRGRHAEAEAVHRRALDRAGDDPGPARRLADFLVGRDRVDEAVAVLGPYANADVDVALELAHLLTRRSRAQAVAVLRPHAREHPRAAWPLAHLLRETGRVDEAVAALRPHGDTDAPTLERTAGLLARWGRVDEAVAALRPRARTDVEVAWRLAPLLVRLGRPDEAVAALRPHARRGRTAVGDLLADLLVQRGRVDELTRRADDGESSAAERLARLLHERERVGELTRRADGGDDSAAYWLSRLLVRRGDVGELTRRADGGDSAAADGLAHLLISRGRTDELARRAAAGDRYAAYPLARRLAEEGRVEQAIAVLRPFAPGPATGTRRLRAPVVDLLVDLLAGHGHVDEALALLRPRAAAGHGRAAHRLVELLAGHGRVDEAVPLLRARADAGSRQAADHLVDLLRRHHRTDELDAEVAAGTHGAVAALHAATGN</sequence>
<protein>
    <recommendedName>
        <fullName evidence="4">Tetratricopeptide repeat protein</fullName>
    </recommendedName>
</protein>
<dbReference type="EMBL" id="CP034550">
    <property type="protein sequence ID" value="QFZ19425.1"/>
    <property type="molecule type" value="Genomic_DNA"/>
</dbReference>
<keyword evidence="3" id="KW-1185">Reference proteome</keyword>
<evidence type="ECO:0000256" key="1">
    <source>
        <dbReference type="SAM" id="MobiDB-lite"/>
    </source>
</evidence>
<feature type="region of interest" description="Disordered" evidence="1">
    <location>
        <begin position="36"/>
        <end position="60"/>
    </location>
</feature>
<dbReference type="Gene3D" id="1.25.40.10">
    <property type="entry name" value="Tetratricopeptide repeat domain"/>
    <property type="match status" value="2"/>
</dbReference>
<proteinExistence type="predicted"/>